<dbReference type="EMBL" id="FRBL01000011">
    <property type="protein sequence ID" value="SHM82450.1"/>
    <property type="molecule type" value="Genomic_DNA"/>
</dbReference>
<gene>
    <name evidence="1" type="ORF">SAMN05444266_111178</name>
</gene>
<name>A0A1M7LVS4_9BACT</name>
<dbReference type="Pfam" id="PF04338">
    <property type="entry name" value="DUF481"/>
    <property type="match status" value="1"/>
</dbReference>
<accession>A0A1M7LVS4</accession>
<proteinExistence type="predicted"/>
<keyword evidence="2" id="KW-1185">Reference proteome</keyword>
<dbReference type="RefSeq" id="WP_178372215.1">
    <property type="nucleotide sequence ID" value="NZ_FRBL01000011.1"/>
</dbReference>
<dbReference type="Proteomes" id="UP000184420">
    <property type="component" value="Unassembled WGS sequence"/>
</dbReference>
<organism evidence="1 2">
    <name type="scientific">Chitinophaga jiangningensis</name>
    <dbReference type="NCBI Taxonomy" id="1419482"/>
    <lineage>
        <taxon>Bacteria</taxon>
        <taxon>Pseudomonadati</taxon>
        <taxon>Bacteroidota</taxon>
        <taxon>Chitinophagia</taxon>
        <taxon>Chitinophagales</taxon>
        <taxon>Chitinophagaceae</taxon>
        <taxon>Chitinophaga</taxon>
    </lineage>
</organism>
<reference evidence="1 2" key="1">
    <citation type="submission" date="2016-11" db="EMBL/GenBank/DDBJ databases">
        <authorList>
            <person name="Jaros S."/>
            <person name="Januszkiewicz K."/>
            <person name="Wedrychowicz H."/>
        </authorList>
    </citation>
    <scope>NUCLEOTIDE SEQUENCE [LARGE SCALE GENOMIC DNA]</scope>
    <source>
        <strain evidence="1 2">DSM 27406</strain>
    </source>
</reference>
<evidence type="ECO:0000313" key="2">
    <source>
        <dbReference type="Proteomes" id="UP000184420"/>
    </source>
</evidence>
<sequence>MTILLLCSSWQLMAQQLEPDVLDEIELYNGDKITGKLKQIQRGELTFDGDKLGDLVTIKLRDIKYVAARRKAYLIETVQTKRYVGILLHGISPGWVRVVGVNDTIALAIQDLDQIENLDKRFWTRLDGNASLGYSYSRSSNIGRINESHSMTYSTRKWLFVTTGDLMYTMDEGYRGIEKADLSLQGYFEFWKRLFAITNAQFQRSTELGLNARYQLAEAVGPILLKNRRHDLRVASGISGQKEYSTDTTNNGRSVTAEIPVFVNYYLYRLGKPEIKLQFSNGMYFSLTDKGRFRLDQNVTLYWKIITHLSANVQVYVDYDSKPPNVDAQKVDYGTVFSIGYSF</sequence>
<dbReference type="STRING" id="1419482.SAMN05444266_111178"/>
<evidence type="ECO:0008006" key="3">
    <source>
        <dbReference type="Google" id="ProtNLM"/>
    </source>
</evidence>
<dbReference type="AlphaFoldDB" id="A0A1M7LVS4"/>
<evidence type="ECO:0000313" key="1">
    <source>
        <dbReference type="EMBL" id="SHM82450.1"/>
    </source>
</evidence>
<protein>
    <recommendedName>
        <fullName evidence="3">Salt-induced outer membrane protein YdiY</fullName>
    </recommendedName>
</protein>
<dbReference type="InterPro" id="IPR007433">
    <property type="entry name" value="DUF481"/>
</dbReference>